<comment type="caution">
    <text evidence="1">The sequence shown here is derived from an EMBL/GenBank/DDBJ whole genome shotgun (WGS) entry which is preliminary data.</text>
</comment>
<dbReference type="PANTHER" id="PTHR36922:SF1">
    <property type="entry name" value="DUF1993 DOMAIN-CONTAINING PROTEIN"/>
    <property type="match status" value="1"/>
</dbReference>
<dbReference type="Pfam" id="PF09351">
    <property type="entry name" value="DUF1993"/>
    <property type="match status" value="1"/>
</dbReference>
<dbReference type="PANTHER" id="PTHR36922">
    <property type="entry name" value="BLL2446 PROTEIN"/>
    <property type="match status" value="1"/>
</dbReference>
<name>A0A401JG39_9PROT</name>
<dbReference type="RefSeq" id="WP_124705331.1">
    <property type="nucleotide sequence ID" value="NZ_BGOW01000020.1"/>
</dbReference>
<dbReference type="InterPro" id="IPR018531">
    <property type="entry name" value="DUF1993"/>
</dbReference>
<keyword evidence="2" id="KW-1185">Reference proteome</keyword>
<gene>
    <name evidence="1" type="ORF">SFMTTN_2368</name>
</gene>
<dbReference type="Proteomes" id="UP000286806">
    <property type="component" value="Unassembled WGS sequence"/>
</dbReference>
<accession>A0A401JG39</accession>
<organism evidence="1 2">
    <name type="scientific">Sulfuriferula multivorans</name>
    <dbReference type="NCBI Taxonomy" id="1559896"/>
    <lineage>
        <taxon>Bacteria</taxon>
        <taxon>Pseudomonadati</taxon>
        <taxon>Pseudomonadota</taxon>
        <taxon>Betaproteobacteria</taxon>
        <taxon>Nitrosomonadales</taxon>
        <taxon>Sulfuricellaceae</taxon>
        <taxon>Sulfuriferula</taxon>
    </lineage>
</organism>
<evidence type="ECO:0008006" key="3">
    <source>
        <dbReference type="Google" id="ProtNLM"/>
    </source>
</evidence>
<dbReference type="InterPro" id="IPR034660">
    <property type="entry name" value="DinB/YfiT-like"/>
</dbReference>
<protein>
    <recommendedName>
        <fullName evidence="3">DUF1993 domain-containing protein</fullName>
    </recommendedName>
</protein>
<dbReference type="OrthoDB" id="338237at2"/>
<dbReference type="SUPFAM" id="SSF109854">
    <property type="entry name" value="DinB/YfiT-like putative metalloenzymes"/>
    <property type="match status" value="1"/>
</dbReference>
<reference evidence="1 2" key="1">
    <citation type="journal article" date="2019" name="Front. Microbiol.">
        <title>Genomes of Neutrophilic Sulfur-Oxidizing Chemolithoautotrophs Representing 9 Proteobacterial Species From 8 Genera.</title>
        <authorList>
            <person name="Watanabe T."/>
            <person name="Kojima H."/>
            <person name="Umezawa K."/>
            <person name="Hori C."/>
            <person name="Takasuka T.E."/>
            <person name="Kato Y."/>
            <person name="Fukui M."/>
        </authorList>
    </citation>
    <scope>NUCLEOTIDE SEQUENCE [LARGE SCALE GENOMIC DNA]</scope>
    <source>
        <strain evidence="1 2">TTN</strain>
    </source>
</reference>
<evidence type="ECO:0000313" key="1">
    <source>
        <dbReference type="EMBL" id="GBL46553.1"/>
    </source>
</evidence>
<proteinExistence type="predicted"/>
<dbReference type="AlphaFoldDB" id="A0A401JG39"/>
<sequence>MSISMYLASVPPILRALTNLRAILEKAAAHAEARKIDPAVLVNARIFPDMLPLVRQVLIATDNAKGAASRLAGMEPPKYEDNETTFQELMARIDKTIALLQTFNPEQIDGSEDKTISLPMHDKTLTFKGMPYLLEYVLPNIYFHVTTTYAILRHNGVEIGKQDFLGKLS</sequence>
<dbReference type="EMBL" id="BGOW01000020">
    <property type="protein sequence ID" value="GBL46553.1"/>
    <property type="molecule type" value="Genomic_DNA"/>
</dbReference>
<dbReference type="Gene3D" id="1.20.120.450">
    <property type="entry name" value="dinb family like domain"/>
    <property type="match status" value="1"/>
</dbReference>
<evidence type="ECO:0000313" key="2">
    <source>
        <dbReference type="Proteomes" id="UP000286806"/>
    </source>
</evidence>